<evidence type="ECO:0000313" key="3">
    <source>
        <dbReference type="EMBL" id="CAK0793921.1"/>
    </source>
</evidence>
<evidence type="ECO:0008006" key="5">
    <source>
        <dbReference type="Google" id="ProtNLM"/>
    </source>
</evidence>
<comment type="caution">
    <text evidence="3">The sequence shown here is derived from an EMBL/GenBank/DDBJ whole genome shotgun (WGS) entry which is preliminary data.</text>
</comment>
<organism evidence="3 4">
    <name type="scientific">Prorocentrum cordatum</name>
    <dbReference type="NCBI Taxonomy" id="2364126"/>
    <lineage>
        <taxon>Eukaryota</taxon>
        <taxon>Sar</taxon>
        <taxon>Alveolata</taxon>
        <taxon>Dinophyceae</taxon>
        <taxon>Prorocentrales</taxon>
        <taxon>Prorocentraceae</taxon>
        <taxon>Prorocentrum</taxon>
    </lineage>
</organism>
<gene>
    <name evidence="3" type="ORF">PCOR1329_LOCUS4064</name>
</gene>
<feature type="non-terminal residue" evidence="3">
    <location>
        <position position="308"/>
    </location>
</feature>
<evidence type="ECO:0000256" key="2">
    <source>
        <dbReference type="SAM" id="MobiDB-lite"/>
    </source>
</evidence>
<feature type="region of interest" description="Disordered" evidence="2">
    <location>
        <begin position="260"/>
        <end position="280"/>
    </location>
</feature>
<evidence type="ECO:0000256" key="1">
    <source>
        <dbReference type="SAM" id="Coils"/>
    </source>
</evidence>
<dbReference type="EMBL" id="CAUYUJ010001054">
    <property type="protein sequence ID" value="CAK0793921.1"/>
    <property type="molecule type" value="Genomic_DNA"/>
</dbReference>
<feature type="coiled-coil region" evidence="1">
    <location>
        <begin position="35"/>
        <end position="77"/>
    </location>
</feature>
<name>A0ABN9PTR2_9DINO</name>
<reference evidence="3" key="1">
    <citation type="submission" date="2023-10" db="EMBL/GenBank/DDBJ databases">
        <authorList>
            <person name="Chen Y."/>
            <person name="Shah S."/>
            <person name="Dougan E. K."/>
            <person name="Thang M."/>
            <person name="Chan C."/>
        </authorList>
    </citation>
    <scope>NUCLEOTIDE SEQUENCE [LARGE SCALE GENOMIC DNA]</scope>
</reference>
<dbReference type="Proteomes" id="UP001189429">
    <property type="component" value="Unassembled WGS sequence"/>
</dbReference>
<protein>
    <recommendedName>
        <fullName evidence="5">ATP-dependent DNA helicase</fullName>
    </recommendedName>
</protein>
<accession>A0ABN9PTR2</accession>
<proteinExistence type="predicted"/>
<sequence length="308" mass="32637">MSTCLCCTSLKECPAAVELDCDTLAEDSEAAQSAVAAAEADQDDHLDTLTELREDHAAALTRKEAEWADRLADAEADYAQASVVNPDNYDERNKFRTDLRPLPAAAPIFKGMRLCLTQNVLKSVGRANGPTLVKVIHANTPWTDVAHGRVSHYPVRLGHCSTIHKVQGDQFARAAIWVHTPRCEGAACAALSRVSRAGQATLGAMSSLHVAAPGEALAQQWGKYEDHLGRLSDLFALVSVVPVIFAVRAAGTTSRAARFGRAAASQEGTEKPPEDQGPSVSLGVPSAGLLLASEALKHRALFIGAGAK</sequence>
<keyword evidence="1" id="KW-0175">Coiled coil</keyword>
<keyword evidence="4" id="KW-1185">Reference proteome</keyword>
<evidence type="ECO:0000313" key="4">
    <source>
        <dbReference type="Proteomes" id="UP001189429"/>
    </source>
</evidence>